<dbReference type="InterPro" id="IPR013087">
    <property type="entry name" value="Znf_C2H2_type"/>
</dbReference>
<evidence type="ECO:0000256" key="6">
    <source>
        <dbReference type="PROSITE-ProRule" id="PRU00042"/>
    </source>
</evidence>
<evidence type="ECO:0000256" key="5">
    <source>
        <dbReference type="ARBA" id="ARBA00023242"/>
    </source>
</evidence>
<feature type="region of interest" description="Disordered" evidence="7">
    <location>
        <begin position="31"/>
        <end position="69"/>
    </location>
</feature>
<feature type="compositionally biased region" description="Acidic residues" evidence="7">
    <location>
        <begin position="32"/>
        <end position="46"/>
    </location>
</feature>
<feature type="non-terminal residue" evidence="9">
    <location>
        <position position="1"/>
    </location>
</feature>
<feature type="region of interest" description="Disordered" evidence="7">
    <location>
        <begin position="93"/>
        <end position="119"/>
    </location>
</feature>
<comment type="caution">
    <text evidence="9">The sequence shown here is derived from an EMBL/GenBank/DDBJ whole genome shotgun (WGS) entry which is preliminary data.</text>
</comment>
<dbReference type="PANTHER" id="PTHR24388">
    <property type="entry name" value="ZINC FINGER PROTEIN"/>
    <property type="match status" value="1"/>
</dbReference>
<dbReference type="GO" id="GO:0000978">
    <property type="term" value="F:RNA polymerase II cis-regulatory region sequence-specific DNA binding"/>
    <property type="evidence" value="ECO:0007669"/>
    <property type="project" value="TreeGrafter"/>
</dbReference>
<feature type="domain" description="C2H2-type" evidence="8">
    <location>
        <begin position="81"/>
        <end position="108"/>
    </location>
</feature>
<dbReference type="PROSITE" id="PS50157">
    <property type="entry name" value="ZINC_FINGER_C2H2_2"/>
    <property type="match status" value="2"/>
</dbReference>
<keyword evidence="10" id="KW-1185">Reference proteome</keyword>
<dbReference type="InterPro" id="IPR050527">
    <property type="entry name" value="Snail/Krueppel_Znf"/>
</dbReference>
<dbReference type="GO" id="GO:0008270">
    <property type="term" value="F:zinc ion binding"/>
    <property type="evidence" value="ECO:0007669"/>
    <property type="project" value="UniProtKB-KW"/>
</dbReference>
<accession>A0AAV5UCG5</accession>
<evidence type="ECO:0000259" key="8">
    <source>
        <dbReference type="PROSITE" id="PS50157"/>
    </source>
</evidence>
<proteinExistence type="predicted"/>
<organism evidence="9 10">
    <name type="scientific">Pristionchus entomophagus</name>
    <dbReference type="NCBI Taxonomy" id="358040"/>
    <lineage>
        <taxon>Eukaryota</taxon>
        <taxon>Metazoa</taxon>
        <taxon>Ecdysozoa</taxon>
        <taxon>Nematoda</taxon>
        <taxon>Chromadorea</taxon>
        <taxon>Rhabditida</taxon>
        <taxon>Rhabditina</taxon>
        <taxon>Diplogasteromorpha</taxon>
        <taxon>Diplogasteroidea</taxon>
        <taxon>Neodiplogasteridae</taxon>
        <taxon>Pristionchus</taxon>
    </lineage>
</organism>
<dbReference type="PROSITE" id="PS00028">
    <property type="entry name" value="ZINC_FINGER_C2H2_1"/>
    <property type="match status" value="2"/>
</dbReference>
<evidence type="ECO:0000256" key="2">
    <source>
        <dbReference type="ARBA" id="ARBA00022737"/>
    </source>
</evidence>
<keyword evidence="5" id="KW-0539">Nucleus</keyword>
<keyword evidence="4" id="KW-0862">Zinc</keyword>
<feature type="non-terminal residue" evidence="9">
    <location>
        <position position="148"/>
    </location>
</feature>
<evidence type="ECO:0000256" key="1">
    <source>
        <dbReference type="ARBA" id="ARBA00022723"/>
    </source>
</evidence>
<keyword evidence="1" id="KW-0479">Metal-binding</keyword>
<dbReference type="EMBL" id="BTSX01000006">
    <property type="protein sequence ID" value="GMT03759.1"/>
    <property type="molecule type" value="Genomic_DNA"/>
</dbReference>
<dbReference type="Gene3D" id="3.30.160.60">
    <property type="entry name" value="Classic Zinc Finger"/>
    <property type="match status" value="1"/>
</dbReference>
<evidence type="ECO:0000313" key="10">
    <source>
        <dbReference type="Proteomes" id="UP001432027"/>
    </source>
</evidence>
<evidence type="ECO:0000313" key="9">
    <source>
        <dbReference type="EMBL" id="GMT03759.1"/>
    </source>
</evidence>
<keyword evidence="3 6" id="KW-0863">Zinc-finger</keyword>
<feature type="domain" description="C2H2-type" evidence="8">
    <location>
        <begin position="123"/>
        <end position="148"/>
    </location>
</feature>
<dbReference type="PANTHER" id="PTHR24388:SF104">
    <property type="entry name" value="AT-RICH BINDING PROTEIN-RELATED"/>
    <property type="match status" value="1"/>
</dbReference>
<dbReference type="Proteomes" id="UP001432027">
    <property type="component" value="Unassembled WGS sequence"/>
</dbReference>
<dbReference type="AlphaFoldDB" id="A0AAV5UCG5"/>
<evidence type="ECO:0000256" key="3">
    <source>
        <dbReference type="ARBA" id="ARBA00022771"/>
    </source>
</evidence>
<dbReference type="SMART" id="SM00355">
    <property type="entry name" value="ZnF_C2H2"/>
    <property type="match status" value="2"/>
</dbReference>
<dbReference type="SUPFAM" id="SSF57667">
    <property type="entry name" value="beta-beta-alpha zinc fingers"/>
    <property type="match status" value="2"/>
</dbReference>
<evidence type="ECO:0000256" key="7">
    <source>
        <dbReference type="SAM" id="MobiDB-lite"/>
    </source>
</evidence>
<dbReference type="GO" id="GO:0000981">
    <property type="term" value="F:DNA-binding transcription factor activity, RNA polymerase II-specific"/>
    <property type="evidence" value="ECO:0007669"/>
    <property type="project" value="TreeGrafter"/>
</dbReference>
<sequence>DDFIVKEEQVDAQIDNSIGVGNVLRAQILSEEALEPEDMAHDEEDEKPGTSQQSSHKRPRFSHPNQSYHEESEFAVATAEFCCRTCGNTYKTKKSLSQHLSVHTNNRKSTQRGGSYDSDKKKFPCSLCIFAFDRATALADHMNTHTGE</sequence>
<name>A0AAV5UCG5_9BILA</name>
<evidence type="ECO:0000256" key="4">
    <source>
        <dbReference type="ARBA" id="ARBA00022833"/>
    </source>
</evidence>
<reference evidence="9" key="1">
    <citation type="submission" date="2023-10" db="EMBL/GenBank/DDBJ databases">
        <title>Genome assembly of Pristionchus species.</title>
        <authorList>
            <person name="Yoshida K."/>
            <person name="Sommer R.J."/>
        </authorList>
    </citation>
    <scope>NUCLEOTIDE SEQUENCE</scope>
    <source>
        <strain evidence="9">RS0144</strain>
    </source>
</reference>
<keyword evidence="2" id="KW-0677">Repeat</keyword>
<gene>
    <name evidence="9" type="ORF">PENTCL1PPCAC_25933</name>
</gene>
<protein>
    <recommendedName>
        <fullName evidence="8">C2H2-type domain-containing protein</fullName>
    </recommendedName>
</protein>
<dbReference type="InterPro" id="IPR036236">
    <property type="entry name" value="Znf_C2H2_sf"/>
</dbReference>